<feature type="domain" description="HTH lacI-type" evidence="5">
    <location>
        <begin position="27"/>
        <end position="81"/>
    </location>
</feature>
<name>A0A7K3M742_9ACTN</name>
<keyword evidence="1" id="KW-0805">Transcription regulation</keyword>
<dbReference type="Gene3D" id="1.10.260.40">
    <property type="entry name" value="lambda repressor-like DNA-binding domains"/>
    <property type="match status" value="1"/>
</dbReference>
<protein>
    <submittedName>
        <fullName evidence="6">LacI family DNA-binding transcriptional regulator</fullName>
    </submittedName>
</protein>
<accession>A0A7K3M742</accession>
<evidence type="ECO:0000256" key="2">
    <source>
        <dbReference type="ARBA" id="ARBA00023125"/>
    </source>
</evidence>
<keyword evidence="2 6" id="KW-0238">DNA-binding</keyword>
<dbReference type="PANTHER" id="PTHR30146:SF155">
    <property type="entry name" value="ALANINE RACEMASE"/>
    <property type="match status" value="1"/>
</dbReference>
<evidence type="ECO:0000256" key="4">
    <source>
        <dbReference type="SAM" id="MobiDB-lite"/>
    </source>
</evidence>
<dbReference type="Pfam" id="PF13377">
    <property type="entry name" value="Peripla_BP_3"/>
    <property type="match status" value="1"/>
</dbReference>
<keyword evidence="3" id="KW-0804">Transcription</keyword>
<dbReference type="CDD" id="cd01392">
    <property type="entry name" value="HTH_LacI"/>
    <property type="match status" value="1"/>
</dbReference>
<keyword evidence="7" id="KW-1185">Reference proteome</keyword>
<evidence type="ECO:0000256" key="3">
    <source>
        <dbReference type="ARBA" id="ARBA00023163"/>
    </source>
</evidence>
<evidence type="ECO:0000259" key="5">
    <source>
        <dbReference type="PROSITE" id="PS50932"/>
    </source>
</evidence>
<proteinExistence type="predicted"/>
<dbReference type="InterPro" id="IPR000843">
    <property type="entry name" value="HTH_LacI"/>
</dbReference>
<sequence>MLVPATMLSTLTDRRVRGSMPAPRNRPTLRDIAARAGVSETAASFALNGKPGVSEKTRRRVLDIVEELHWTPNHAAQVLSGARSMTIGLAVARNAQEVGSELFFLRLMTGMHTVLSRNRYGLLFQVVDSVGDELDLYRRWSDERRVDGVVLVDLRTDDPRPRVVNELGLPAILAGGPDPSGTVPAVSIDDAAAMRSVMEYLRDRGHTRVAYVSGSPTLLHVHRRVEAFLRSGRDYRLEAADVLQTDFSAPSAVRATQRLLATDSRPSAVIYDNEVLAVAGMGVIHAAGLRVPADVAIVACEDTPICAAVQPALTALHRDTSGFGADVAGHLLNLLDGNEDHGGQEKTPELVVRAST</sequence>
<dbReference type="Pfam" id="PF00356">
    <property type="entry name" value="LacI"/>
    <property type="match status" value="1"/>
</dbReference>
<dbReference type="PROSITE" id="PS00356">
    <property type="entry name" value="HTH_LACI_1"/>
    <property type="match status" value="1"/>
</dbReference>
<dbReference type="GO" id="GO:0000976">
    <property type="term" value="F:transcription cis-regulatory region binding"/>
    <property type="evidence" value="ECO:0007669"/>
    <property type="project" value="TreeGrafter"/>
</dbReference>
<dbReference type="AlphaFoldDB" id="A0A7K3M742"/>
<dbReference type="InterPro" id="IPR046335">
    <property type="entry name" value="LacI/GalR-like_sensor"/>
</dbReference>
<feature type="region of interest" description="Disordered" evidence="4">
    <location>
        <begin position="336"/>
        <end position="356"/>
    </location>
</feature>
<comment type="caution">
    <text evidence="6">The sequence shown here is derived from an EMBL/GenBank/DDBJ whole genome shotgun (WGS) entry which is preliminary data.</text>
</comment>
<evidence type="ECO:0000256" key="1">
    <source>
        <dbReference type="ARBA" id="ARBA00023015"/>
    </source>
</evidence>
<dbReference type="GO" id="GO:0003700">
    <property type="term" value="F:DNA-binding transcription factor activity"/>
    <property type="evidence" value="ECO:0007669"/>
    <property type="project" value="TreeGrafter"/>
</dbReference>
<dbReference type="InterPro" id="IPR010982">
    <property type="entry name" value="Lambda_DNA-bd_dom_sf"/>
</dbReference>
<dbReference type="InterPro" id="IPR028082">
    <property type="entry name" value="Peripla_BP_I"/>
</dbReference>
<dbReference type="Proteomes" id="UP000460435">
    <property type="component" value="Unassembled WGS sequence"/>
</dbReference>
<evidence type="ECO:0000313" key="6">
    <source>
        <dbReference type="EMBL" id="NDL59000.1"/>
    </source>
</evidence>
<feature type="compositionally biased region" description="Basic and acidic residues" evidence="4">
    <location>
        <begin position="338"/>
        <end position="348"/>
    </location>
</feature>
<gene>
    <name evidence="6" type="ORF">F7O44_18190</name>
</gene>
<dbReference type="Gene3D" id="3.40.50.2300">
    <property type="match status" value="2"/>
</dbReference>
<dbReference type="PROSITE" id="PS50932">
    <property type="entry name" value="HTH_LACI_2"/>
    <property type="match status" value="1"/>
</dbReference>
<evidence type="ECO:0000313" key="7">
    <source>
        <dbReference type="Proteomes" id="UP000460435"/>
    </source>
</evidence>
<dbReference type="SUPFAM" id="SSF47413">
    <property type="entry name" value="lambda repressor-like DNA-binding domains"/>
    <property type="match status" value="1"/>
</dbReference>
<dbReference type="SMART" id="SM00354">
    <property type="entry name" value="HTH_LACI"/>
    <property type="match status" value="1"/>
</dbReference>
<organism evidence="6 7">
    <name type="scientific">Phytoactinopolyspora mesophila</name>
    <dbReference type="NCBI Taxonomy" id="2650750"/>
    <lineage>
        <taxon>Bacteria</taxon>
        <taxon>Bacillati</taxon>
        <taxon>Actinomycetota</taxon>
        <taxon>Actinomycetes</taxon>
        <taxon>Jiangellales</taxon>
        <taxon>Jiangellaceae</taxon>
        <taxon>Phytoactinopolyspora</taxon>
    </lineage>
</organism>
<dbReference type="EMBL" id="WLZY01000006">
    <property type="protein sequence ID" value="NDL59000.1"/>
    <property type="molecule type" value="Genomic_DNA"/>
</dbReference>
<dbReference type="SUPFAM" id="SSF53822">
    <property type="entry name" value="Periplasmic binding protein-like I"/>
    <property type="match status" value="1"/>
</dbReference>
<dbReference type="PANTHER" id="PTHR30146">
    <property type="entry name" value="LACI-RELATED TRANSCRIPTIONAL REPRESSOR"/>
    <property type="match status" value="1"/>
</dbReference>
<reference evidence="6 7" key="1">
    <citation type="submission" date="2019-11" db="EMBL/GenBank/DDBJ databases">
        <authorList>
            <person name="Li X.-J."/>
            <person name="Feng X.-M."/>
        </authorList>
    </citation>
    <scope>NUCLEOTIDE SEQUENCE [LARGE SCALE GENOMIC DNA]</scope>
    <source>
        <strain evidence="6 7">XMNu-373</strain>
    </source>
</reference>